<dbReference type="InterPro" id="IPR015943">
    <property type="entry name" value="WD40/YVTN_repeat-like_dom_sf"/>
</dbReference>
<dbReference type="PROSITE" id="PS50082">
    <property type="entry name" value="WD_REPEATS_2"/>
    <property type="match status" value="1"/>
</dbReference>
<dbReference type="InterPro" id="IPR001680">
    <property type="entry name" value="WD40_rpt"/>
</dbReference>
<keyword evidence="1" id="KW-0853">WD repeat</keyword>
<sequence>MTSCQWRNTRNRLCGSVCKNYATSSLRPSTMSHNSLFKTLAIPRRREHYPRYDVDEPVYVCEFAHDNAEDLLAYGGASRVGVLQRVPTNTSNGVTLTETRMLGDWSFKEVKTYTLGSRVTSLAWSPNSQLGKGAKIGDDMSIGLVVACADYKLRFIDNDQRPMLASGHTDYVNHVAFNVTRGASHVVASVSDDKTCRIWTTVTPTASEPACLHIIRLSSPGIAASWHREQAQFLMIAERSGQIRVMDWVRLETVWVVSLNGGPGAGPGAPEGLSGLDANVTASGMVGGQPYQTQAKGGMKWAEWKAGDASCFGAVIGSKWHLWNLRDSASAFPEQSGEAHVEGAGKLRFSPSNPRLFATYTNAPSTGSAHAGTAIRFYNVSYPQGPIVARYRAGCYGGGGEQAVFLGGRCVGVGGREWGMRGRRAGHLQ</sequence>
<accession>A0A433QXZ7</accession>
<keyword evidence="3" id="KW-1185">Reference proteome</keyword>
<dbReference type="PANTHER" id="PTHR22806">
    <property type="entry name" value="NUCLEOPORIN NUP37 P37 -RELATED"/>
    <property type="match status" value="1"/>
</dbReference>
<name>A0A433QXZ7_9FUNG</name>
<evidence type="ECO:0000313" key="2">
    <source>
        <dbReference type="EMBL" id="RUS34605.1"/>
    </source>
</evidence>
<dbReference type="GO" id="GO:0031080">
    <property type="term" value="C:nuclear pore outer ring"/>
    <property type="evidence" value="ECO:0007669"/>
    <property type="project" value="InterPro"/>
</dbReference>
<dbReference type="SUPFAM" id="SSF50978">
    <property type="entry name" value="WD40 repeat-like"/>
    <property type="match status" value="1"/>
</dbReference>
<organism evidence="2 3">
    <name type="scientific">Jimgerdemannia flammicorona</name>
    <dbReference type="NCBI Taxonomy" id="994334"/>
    <lineage>
        <taxon>Eukaryota</taxon>
        <taxon>Fungi</taxon>
        <taxon>Fungi incertae sedis</taxon>
        <taxon>Mucoromycota</taxon>
        <taxon>Mucoromycotina</taxon>
        <taxon>Endogonomycetes</taxon>
        <taxon>Endogonales</taxon>
        <taxon>Endogonaceae</taxon>
        <taxon>Jimgerdemannia</taxon>
    </lineage>
</organism>
<feature type="repeat" description="WD" evidence="1">
    <location>
        <begin position="165"/>
        <end position="199"/>
    </location>
</feature>
<evidence type="ECO:0000313" key="3">
    <source>
        <dbReference type="Proteomes" id="UP000274822"/>
    </source>
</evidence>
<gene>
    <name evidence="2" type="ORF">BC938DRAFT_479517</name>
</gene>
<dbReference type="InterPro" id="IPR037626">
    <property type="entry name" value="NUP37"/>
</dbReference>
<protein>
    <submittedName>
        <fullName evidence="2">WD40-repeat-containing domain protein</fullName>
    </submittedName>
</protein>
<dbReference type="SMART" id="SM00320">
    <property type="entry name" value="WD40"/>
    <property type="match status" value="3"/>
</dbReference>
<dbReference type="AlphaFoldDB" id="A0A433QXZ7"/>
<dbReference type="Proteomes" id="UP000274822">
    <property type="component" value="Unassembled WGS sequence"/>
</dbReference>
<evidence type="ECO:0000256" key="1">
    <source>
        <dbReference type="PROSITE-ProRule" id="PRU00221"/>
    </source>
</evidence>
<dbReference type="Gene3D" id="2.130.10.10">
    <property type="entry name" value="YVTN repeat-like/Quinoprotein amine dehydrogenase"/>
    <property type="match status" value="1"/>
</dbReference>
<dbReference type="EMBL" id="RBNJ01000400">
    <property type="protein sequence ID" value="RUS34605.1"/>
    <property type="molecule type" value="Genomic_DNA"/>
</dbReference>
<dbReference type="InterPro" id="IPR036322">
    <property type="entry name" value="WD40_repeat_dom_sf"/>
</dbReference>
<dbReference type="Pfam" id="PF00400">
    <property type="entry name" value="WD40"/>
    <property type="match status" value="2"/>
</dbReference>
<comment type="caution">
    <text evidence="2">The sequence shown here is derived from an EMBL/GenBank/DDBJ whole genome shotgun (WGS) entry which is preliminary data.</text>
</comment>
<proteinExistence type="predicted"/>
<dbReference type="PANTHER" id="PTHR22806:SF0">
    <property type="entry name" value="NUCLEOPORIN NUP37"/>
    <property type="match status" value="1"/>
</dbReference>
<reference evidence="2 3" key="1">
    <citation type="journal article" date="2018" name="New Phytol.">
        <title>Phylogenomics of Endogonaceae and evolution of mycorrhizas within Mucoromycota.</title>
        <authorList>
            <person name="Chang Y."/>
            <person name="Desiro A."/>
            <person name="Na H."/>
            <person name="Sandor L."/>
            <person name="Lipzen A."/>
            <person name="Clum A."/>
            <person name="Barry K."/>
            <person name="Grigoriev I.V."/>
            <person name="Martin F.M."/>
            <person name="Stajich J.E."/>
            <person name="Smith M.E."/>
            <person name="Bonito G."/>
            <person name="Spatafora J.W."/>
        </authorList>
    </citation>
    <scope>NUCLEOTIDE SEQUENCE [LARGE SCALE GENOMIC DNA]</scope>
    <source>
        <strain evidence="2 3">AD002</strain>
    </source>
</reference>